<dbReference type="Proteomes" id="UP001276150">
    <property type="component" value="Unassembled WGS sequence"/>
</dbReference>
<feature type="region of interest" description="Disordered" evidence="1">
    <location>
        <begin position="1"/>
        <end position="68"/>
    </location>
</feature>
<evidence type="ECO:0008006" key="4">
    <source>
        <dbReference type="Google" id="ProtNLM"/>
    </source>
</evidence>
<feature type="compositionally biased region" description="Polar residues" evidence="1">
    <location>
        <begin position="1"/>
        <end position="11"/>
    </location>
</feature>
<dbReference type="EMBL" id="JAPMIV010000040">
    <property type="protein sequence ID" value="MDV6375958.1"/>
    <property type="molecule type" value="Genomic_DNA"/>
</dbReference>
<feature type="compositionally biased region" description="Polar residues" evidence="1">
    <location>
        <begin position="59"/>
        <end position="68"/>
    </location>
</feature>
<accession>A0ABU4DUA2</accession>
<dbReference type="RefSeq" id="WP_317641307.1">
    <property type="nucleotide sequence ID" value="NZ_JAPMIV010000040.1"/>
</dbReference>
<proteinExistence type="predicted"/>
<gene>
    <name evidence="2" type="ORF">ORD21_15270</name>
</gene>
<protein>
    <recommendedName>
        <fullName evidence="4">M-like protein</fullName>
    </recommendedName>
</protein>
<evidence type="ECO:0000313" key="2">
    <source>
        <dbReference type="EMBL" id="MDV6375958.1"/>
    </source>
</evidence>
<sequence length="68" mass="7193">MGEGKTTTEVSSKPIDMDTHEGDAASTYGANTNLDPHMQGGPVNAEDQAAADEIERQHQQQGTPAPEQ</sequence>
<name>A0ABU4DUA2_9DEIO</name>
<keyword evidence="3" id="KW-1185">Reference proteome</keyword>
<organism evidence="2 3">
    <name type="scientific">Deinococcus arenicola</name>
    <dbReference type="NCBI Taxonomy" id="2994950"/>
    <lineage>
        <taxon>Bacteria</taxon>
        <taxon>Thermotogati</taxon>
        <taxon>Deinococcota</taxon>
        <taxon>Deinococci</taxon>
        <taxon>Deinococcales</taxon>
        <taxon>Deinococcaceae</taxon>
        <taxon>Deinococcus</taxon>
    </lineage>
</organism>
<evidence type="ECO:0000313" key="3">
    <source>
        <dbReference type="Proteomes" id="UP001276150"/>
    </source>
</evidence>
<reference evidence="2 3" key="1">
    <citation type="submission" date="2022-11" db="EMBL/GenBank/DDBJ databases">
        <title>Deinococcus ZS9-10, Low Temperature and Draught-tolerating, UV-resistant Bacteria from Continental Antarctica.</title>
        <authorList>
            <person name="Cheng L."/>
        </authorList>
    </citation>
    <scope>NUCLEOTIDE SEQUENCE [LARGE SCALE GENOMIC DNA]</scope>
    <source>
        <strain evidence="2 3">ZS9-10</strain>
    </source>
</reference>
<evidence type="ECO:0000256" key="1">
    <source>
        <dbReference type="SAM" id="MobiDB-lite"/>
    </source>
</evidence>
<comment type="caution">
    <text evidence="2">The sequence shown here is derived from an EMBL/GenBank/DDBJ whole genome shotgun (WGS) entry which is preliminary data.</text>
</comment>